<keyword evidence="10" id="KW-1185">Reference proteome</keyword>
<feature type="transmembrane region" description="Helical" evidence="8">
    <location>
        <begin position="211"/>
        <end position="232"/>
    </location>
</feature>
<accession>A0A3B3HRK8</accession>
<evidence type="ECO:0000313" key="9">
    <source>
        <dbReference type="Ensembl" id="ENSORLP00000034534.1"/>
    </source>
</evidence>
<dbReference type="GO" id="GO:0005886">
    <property type="term" value="C:plasma membrane"/>
    <property type="evidence" value="ECO:0000318"/>
    <property type="project" value="GO_Central"/>
</dbReference>
<reference evidence="9 10" key="1">
    <citation type="journal article" date="2007" name="Nature">
        <title>The medaka draft genome and insights into vertebrate genome evolution.</title>
        <authorList>
            <person name="Kasahara M."/>
            <person name="Naruse K."/>
            <person name="Sasaki S."/>
            <person name="Nakatani Y."/>
            <person name="Qu W."/>
            <person name="Ahsan B."/>
            <person name="Yamada T."/>
            <person name="Nagayasu Y."/>
            <person name="Doi K."/>
            <person name="Kasai Y."/>
            <person name="Jindo T."/>
            <person name="Kobayashi D."/>
            <person name="Shimada A."/>
            <person name="Toyoda A."/>
            <person name="Kuroki Y."/>
            <person name="Fujiyama A."/>
            <person name="Sasaki T."/>
            <person name="Shimizu A."/>
            <person name="Asakawa S."/>
            <person name="Shimizu N."/>
            <person name="Hashimoto S."/>
            <person name="Yang J."/>
            <person name="Lee Y."/>
            <person name="Matsushima K."/>
            <person name="Sugano S."/>
            <person name="Sakaizumi M."/>
            <person name="Narita T."/>
            <person name="Ohishi K."/>
            <person name="Haga S."/>
            <person name="Ohta F."/>
            <person name="Nomoto H."/>
            <person name="Nogata K."/>
            <person name="Morishita T."/>
            <person name="Endo T."/>
            <person name="Shin-I T."/>
            <person name="Takeda H."/>
            <person name="Morishita S."/>
            <person name="Kohara Y."/>
        </authorList>
    </citation>
    <scope>NUCLEOTIDE SEQUENCE [LARGE SCALE GENOMIC DNA]</scope>
    <source>
        <strain evidence="9 10">Hd-rR</strain>
    </source>
</reference>
<gene>
    <name evidence="9" type="primary">LOC101165497</name>
</gene>
<feature type="transmembrane region" description="Helical" evidence="8">
    <location>
        <begin position="405"/>
        <end position="426"/>
    </location>
</feature>
<dbReference type="Bgee" id="ENSORLG00000025120">
    <property type="expression patterns" value="Expressed in pharyngeal gill and 11 other cell types or tissues"/>
</dbReference>
<evidence type="ECO:0000256" key="5">
    <source>
        <dbReference type="ARBA" id="ARBA00022989"/>
    </source>
</evidence>
<dbReference type="GO" id="GO:0038023">
    <property type="term" value="F:signaling receptor activity"/>
    <property type="evidence" value="ECO:0007669"/>
    <property type="project" value="InterPro"/>
</dbReference>
<protein>
    <recommendedName>
        <fullName evidence="11">STRA6-like</fullName>
    </recommendedName>
</protein>
<feature type="transmembrane region" description="Helical" evidence="8">
    <location>
        <begin position="141"/>
        <end position="165"/>
    </location>
</feature>
<evidence type="ECO:0000256" key="8">
    <source>
        <dbReference type="SAM" id="Phobius"/>
    </source>
</evidence>
<evidence type="ECO:0000256" key="6">
    <source>
        <dbReference type="ARBA" id="ARBA00023136"/>
    </source>
</evidence>
<sequence>MQSSLLHFYNVIAFGKRVKATEEQIFRAVFFQSVRLPPLRTFMEEMEECNQTISLDTFFHFSLIPAVLIAGVLSFLQTRGRELFIDNRVPFLGRRFAVVVPLDTLSSFSNRWSYGFAFGAMANMAFVFFRQEFRPFKLPSWAIAIEILLGALELGLVYFPFFACLSTPFRLPGSVMGILYSVFWIAITVWDVVTCPNVWVKDFAKRERIIFQWPSILSLIFLLGQYLHLLLIDIRIRLNLAEKESDTLVVTHQVQHVKRLLGRGSEQSKPFSWFQRWVYEWDPFFKFPTRIIGTVIISVIGLYRLTSEDLFWSYTIFDFLSNLYDEAWYVEFMEVVKVSWFAATILTCLTSCGYILHILACYRKHLRRFRTGQKSFLPLKLQNPKAAFCLASIAQYSGCQIAFTLWGYVIVHVVLFLFAVTFAYALVIPIKNGMGLSLLQTWGTGILNIGLIVALKAAQVVFVQIFFLQDKISPTDKQKPLSLNNRKAFSFFSYFFFLYNVGVGLTACILRLLLNMVIGTALVSRIDRSIMQKGYERLDLGHMTWVGMIFADHYHNNPVMLCFCQLLWSNTVKDQRKPAYSLLHNTTSGSFVKVRAWKRWMLSYTLLRNPQLILLRKHHLSSSSKQSETAVQAWVMVSQMQGRITQGSQ</sequence>
<evidence type="ECO:0000256" key="3">
    <source>
        <dbReference type="ARBA" id="ARBA00022475"/>
    </source>
</evidence>
<evidence type="ECO:0000256" key="4">
    <source>
        <dbReference type="ARBA" id="ARBA00022692"/>
    </source>
</evidence>
<dbReference type="GO" id="GO:0071939">
    <property type="term" value="P:vitamin A import into cell"/>
    <property type="evidence" value="ECO:0000318"/>
    <property type="project" value="GO_Central"/>
</dbReference>
<feature type="transmembrane region" description="Helical" evidence="8">
    <location>
        <begin position="489"/>
        <end position="514"/>
    </location>
</feature>
<dbReference type="STRING" id="8090.ENSORLP00000034534"/>
<dbReference type="Pfam" id="PF14752">
    <property type="entry name" value="RBP_receptor"/>
    <property type="match status" value="2"/>
</dbReference>
<dbReference type="RefSeq" id="XP_023818807.1">
    <property type="nucleotide sequence ID" value="XM_023963039.1"/>
</dbReference>
<dbReference type="PANTHER" id="PTHR21444:SF17">
    <property type="entry name" value="STIMULATED BY RETINOIC ACID GENE 6 PROTEIN-LIKE"/>
    <property type="match status" value="1"/>
</dbReference>
<keyword evidence="6 8" id="KW-0472">Membrane</keyword>
<evidence type="ECO:0008006" key="11">
    <source>
        <dbReference type="Google" id="ProtNLM"/>
    </source>
</evidence>
<dbReference type="InParanoid" id="A0A3B3HRK8"/>
<feature type="transmembrane region" description="Helical" evidence="8">
    <location>
        <begin position="177"/>
        <end position="199"/>
    </location>
</feature>
<feature type="transmembrane region" description="Helical" evidence="8">
    <location>
        <begin position="338"/>
        <end position="360"/>
    </location>
</feature>
<evidence type="ECO:0000256" key="2">
    <source>
        <dbReference type="ARBA" id="ARBA00022448"/>
    </source>
</evidence>
<feature type="transmembrane region" description="Helical" evidence="8">
    <location>
        <begin position="446"/>
        <end position="468"/>
    </location>
</feature>
<evidence type="ECO:0000256" key="7">
    <source>
        <dbReference type="ARBA" id="ARBA00023170"/>
    </source>
</evidence>
<dbReference type="GeneID" id="101165497"/>
<feature type="transmembrane region" description="Helical" evidence="8">
    <location>
        <begin position="58"/>
        <end position="76"/>
    </location>
</feature>
<dbReference type="InterPro" id="IPR026612">
    <property type="entry name" value="STRA6-like"/>
</dbReference>
<proteinExistence type="predicted"/>
<keyword evidence="3" id="KW-1003">Cell membrane</keyword>
<dbReference type="Ensembl" id="ENSORLT00000035792.1">
    <property type="protein sequence ID" value="ENSORLP00000034534.1"/>
    <property type="gene ID" value="ENSORLG00000025120.1"/>
</dbReference>
<dbReference type="AlphaFoldDB" id="A0A3B3HRK8"/>
<comment type="subcellular location">
    <subcellularLocation>
        <location evidence="1">Cell membrane</location>
        <topology evidence="1">Multi-pass membrane protein</topology>
    </subcellularLocation>
</comment>
<keyword evidence="2" id="KW-0813">Transport</keyword>
<organism evidence="9 10">
    <name type="scientific">Oryzias latipes</name>
    <name type="common">Japanese rice fish</name>
    <name type="synonym">Japanese killifish</name>
    <dbReference type="NCBI Taxonomy" id="8090"/>
    <lineage>
        <taxon>Eukaryota</taxon>
        <taxon>Metazoa</taxon>
        <taxon>Chordata</taxon>
        <taxon>Craniata</taxon>
        <taxon>Vertebrata</taxon>
        <taxon>Euteleostomi</taxon>
        <taxon>Actinopterygii</taxon>
        <taxon>Neopterygii</taxon>
        <taxon>Teleostei</taxon>
        <taxon>Neoteleostei</taxon>
        <taxon>Acanthomorphata</taxon>
        <taxon>Ovalentaria</taxon>
        <taxon>Atherinomorphae</taxon>
        <taxon>Beloniformes</taxon>
        <taxon>Adrianichthyidae</taxon>
        <taxon>Oryziinae</taxon>
        <taxon>Oryzias</taxon>
    </lineage>
</organism>
<reference evidence="9" key="3">
    <citation type="submission" date="2025-09" db="UniProtKB">
        <authorList>
            <consortium name="Ensembl"/>
        </authorList>
    </citation>
    <scope>IDENTIFICATION</scope>
    <source>
        <strain evidence="9">Hd-rR</strain>
    </source>
</reference>
<feature type="transmembrane region" description="Helical" evidence="8">
    <location>
        <begin position="112"/>
        <end position="129"/>
    </location>
</feature>
<keyword evidence="4 8" id="KW-0812">Transmembrane</keyword>
<dbReference type="PANTHER" id="PTHR21444">
    <property type="entry name" value="COILED-COIL DOMAIN-CONTAINING PROTEIN 180"/>
    <property type="match status" value="1"/>
</dbReference>
<dbReference type="GO" id="GO:0034632">
    <property type="term" value="F:retinol transmembrane transporter activity"/>
    <property type="evidence" value="ECO:0007669"/>
    <property type="project" value="InterPro"/>
</dbReference>
<dbReference type="OrthoDB" id="2376984at2759"/>
<keyword evidence="7" id="KW-0675">Receptor</keyword>
<name>A0A3B3HRK8_ORYLA</name>
<dbReference type="Proteomes" id="UP000001038">
    <property type="component" value="Chromosome 15"/>
</dbReference>
<reference evidence="9" key="2">
    <citation type="submission" date="2025-08" db="UniProtKB">
        <authorList>
            <consortium name="Ensembl"/>
        </authorList>
    </citation>
    <scope>IDENTIFICATION</scope>
    <source>
        <strain evidence="9">Hd-rR</strain>
    </source>
</reference>
<evidence type="ECO:0000256" key="1">
    <source>
        <dbReference type="ARBA" id="ARBA00004651"/>
    </source>
</evidence>
<evidence type="ECO:0000313" key="10">
    <source>
        <dbReference type="Proteomes" id="UP000001038"/>
    </source>
</evidence>
<feature type="transmembrane region" description="Helical" evidence="8">
    <location>
        <begin position="287"/>
        <end position="305"/>
    </location>
</feature>
<keyword evidence="5 8" id="KW-1133">Transmembrane helix</keyword>
<dbReference type="GeneTree" id="ENSGT00940000153246"/>